<dbReference type="Pfam" id="PF17854">
    <property type="entry name" value="FtsK_alpha"/>
    <property type="match status" value="1"/>
</dbReference>
<dbReference type="GO" id="GO:0007059">
    <property type="term" value="P:chromosome segregation"/>
    <property type="evidence" value="ECO:0007669"/>
    <property type="project" value="UniProtKB-KW"/>
</dbReference>
<evidence type="ECO:0000256" key="10">
    <source>
        <dbReference type="ARBA" id="ARBA00022989"/>
    </source>
</evidence>
<dbReference type="Pfam" id="PF01580">
    <property type="entry name" value="FtsK_SpoIIIE"/>
    <property type="match status" value="1"/>
</dbReference>
<evidence type="ECO:0000256" key="12">
    <source>
        <dbReference type="ARBA" id="ARBA00023136"/>
    </source>
</evidence>
<evidence type="ECO:0000256" key="16">
    <source>
        <dbReference type="PROSITE-ProRule" id="PRU00289"/>
    </source>
</evidence>
<evidence type="ECO:0000256" key="17">
    <source>
        <dbReference type="SAM" id="MobiDB-lite"/>
    </source>
</evidence>
<keyword evidence="11" id="KW-0238">DNA-binding</keyword>
<dbReference type="InterPro" id="IPR036390">
    <property type="entry name" value="WH_DNA-bd_sf"/>
</dbReference>
<dbReference type="Pfam" id="PF09397">
    <property type="entry name" value="FtsK_gamma"/>
    <property type="match status" value="1"/>
</dbReference>
<keyword evidence="6 18" id="KW-0812">Transmembrane</keyword>
<feature type="binding site" evidence="16">
    <location>
        <begin position="462"/>
        <end position="469"/>
    </location>
    <ligand>
        <name>ATP</name>
        <dbReference type="ChEBI" id="CHEBI:30616"/>
    </ligand>
</feature>
<keyword evidence="9 16" id="KW-0067">ATP-binding</keyword>
<keyword evidence="7 16" id="KW-0547">Nucleotide-binding</keyword>
<evidence type="ECO:0000256" key="13">
    <source>
        <dbReference type="ARBA" id="ARBA00023306"/>
    </source>
</evidence>
<dbReference type="InterPro" id="IPR036388">
    <property type="entry name" value="WH-like_DNA-bd_sf"/>
</dbReference>
<evidence type="ECO:0000256" key="1">
    <source>
        <dbReference type="ARBA" id="ARBA00004651"/>
    </source>
</evidence>
<dbReference type="AlphaFoldDB" id="A0A7H1N187"/>
<dbReference type="KEGG" id="dvn:HQ394_09215"/>
<reference evidence="20 21" key="1">
    <citation type="submission" date="2020-05" db="EMBL/GenBank/DDBJ databases">
        <title>Complete closed genome sequence of Defluviicoccus vanus.</title>
        <authorList>
            <person name="Bessarab I."/>
            <person name="Arumugam K."/>
            <person name="Maszenan A.M."/>
            <person name="Seviour R.J."/>
            <person name="Williams R.B."/>
        </authorList>
    </citation>
    <scope>NUCLEOTIDE SEQUENCE [LARGE SCALE GENOMIC DNA]</scope>
    <source>
        <strain evidence="20 21">Ben 114</strain>
    </source>
</reference>
<feature type="region of interest" description="Disordered" evidence="17">
    <location>
        <begin position="230"/>
        <end position="253"/>
    </location>
</feature>
<name>A0A7H1N187_9PROT</name>
<feature type="transmembrane region" description="Helical" evidence="18">
    <location>
        <begin position="166"/>
        <end position="186"/>
    </location>
</feature>
<evidence type="ECO:0000256" key="2">
    <source>
        <dbReference type="ARBA" id="ARBA00006474"/>
    </source>
</evidence>
<dbReference type="SUPFAM" id="SSF46785">
    <property type="entry name" value="Winged helix' DNA-binding domain"/>
    <property type="match status" value="1"/>
</dbReference>
<protein>
    <recommendedName>
        <fullName evidence="3">DNA translocase FtsK</fullName>
    </recommendedName>
</protein>
<dbReference type="PANTHER" id="PTHR22683:SF41">
    <property type="entry name" value="DNA TRANSLOCASE FTSK"/>
    <property type="match status" value="1"/>
</dbReference>
<dbReference type="Proteomes" id="UP000516369">
    <property type="component" value="Chromosome"/>
</dbReference>
<evidence type="ECO:0000256" key="4">
    <source>
        <dbReference type="ARBA" id="ARBA00022475"/>
    </source>
</evidence>
<dbReference type="RefSeq" id="WP_190262975.1">
    <property type="nucleotide sequence ID" value="NZ_CP053923.1"/>
</dbReference>
<dbReference type="Gene3D" id="3.30.980.40">
    <property type="match status" value="1"/>
</dbReference>
<feature type="compositionally biased region" description="Acidic residues" evidence="17">
    <location>
        <begin position="236"/>
        <end position="252"/>
    </location>
</feature>
<dbReference type="InterPro" id="IPR050206">
    <property type="entry name" value="FtsK/SpoIIIE/SftA"/>
</dbReference>
<evidence type="ECO:0000256" key="6">
    <source>
        <dbReference type="ARBA" id="ARBA00022692"/>
    </source>
</evidence>
<dbReference type="GO" id="GO:0051301">
    <property type="term" value="P:cell division"/>
    <property type="evidence" value="ECO:0007669"/>
    <property type="project" value="UniProtKB-KW"/>
</dbReference>
<feature type="transmembrane region" description="Helical" evidence="18">
    <location>
        <begin position="106"/>
        <end position="126"/>
    </location>
</feature>
<dbReference type="PROSITE" id="PS50901">
    <property type="entry name" value="FTSK"/>
    <property type="match status" value="1"/>
</dbReference>
<comment type="subcellular location">
    <subcellularLocation>
        <location evidence="1">Cell membrane</location>
        <topology evidence="1">Multi-pass membrane protein</topology>
    </subcellularLocation>
</comment>
<dbReference type="GO" id="GO:0005886">
    <property type="term" value="C:plasma membrane"/>
    <property type="evidence" value="ECO:0007669"/>
    <property type="project" value="UniProtKB-SubCell"/>
</dbReference>
<evidence type="ECO:0000256" key="15">
    <source>
        <dbReference type="ARBA" id="ARBA00025923"/>
    </source>
</evidence>
<keyword evidence="12 18" id="KW-0472">Membrane</keyword>
<dbReference type="InterPro" id="IPR002543">
    <property type="entry name" value="FtsK_dom"/>
</dbReference>
<evidence type="ECO:0000256" key="18">
    <source>
        <dbReference type="SAM" id="Phobius"/>
    </source>
</evidence>
<feature type="transmembrane region" description="Helical" evidence="18">
    <location>
        <begin position="25"/>
        <end position="44"/>
    </location>
</feature>
<sequence>MLRTGTLSILPAGTAVFMRRRLAEVGGLAILVLAALLLATFVSYDPADPSFNNATGAVATNWLGRPGAHIADLFLHSYGAAALLAVVGLAGWGWRLCRKLSLTRPVLRAMALLLAVALLAVALASIPAVPGWPLVAGTGGAIGAICLRAVQWLLGSSAGGFDPSAITAIFGGLATVAFLYGSGLSFSDWGILWRAPARSLAAARGLAARGAEAKRDISGWAQALRARFRRRTDKAPEDDDDGDYEDGYEDAYADGSDVDASIKAPLTEEGIAQRSGPEVIVTPRPRPKRDRKGGATQGRLDFDQPLRYRPPALDLLKPTAVSVVGDGLSRDALEQNARMLKTVLDDFSIRGEIVKVRPGPVVTLYELEPAPGTKSSRVIGLADDIARSMSAISARVAVIPGRNVIGIELPNQRRETVGLRELLATEAFERFGGQLSLALGKDIGGGSVIVDLARMPHLLIAGTTGSGKSVAINAMILSLLYRATPSDCKFILIDPKMLELSVYDGIPHLLTPVVTEPGKAVVALKWTVREMEERYRAMSQLGVRNVAGFNQRIAEAKQKNEPLSRRVQTGYDDNGQPVFEEQNLQLEPLPLIVVVVDEMADLMLVAGKDIEAAVQRLSQMARAAGIHLIMATQRPSVDVITGTIKANFPTRISFQVTSKIDSRTILGEQGAEQLLGQGDMLFMAPGGRVTRVHGPFVSDAEVEAVVAHLKAQGEPTYIEAITQAEDEDGESGFASETEEQDELYDEALEIVRRDRKASTSFIQRRLQIGYNRAARIVERMEAENIVSKPDRVGRREVLLRGDDD</sequence>
<evidence type="ECO:0000313" key="21">
    <source>
        <dbReference type="Proteomes" id="UP000516369"/>
    </source>
</evidence>
<comment type="function">
    <text evidence="14">Essential cell division protein that coordinates cell division and chromosome segregation. The N-terminus is involved in assembly of the cell-division machinery. The C-terminus functions as a DNA motor that moves dsDNA in an ATP-dependent manner towards the dif recombination site, which is located within the replication terminus region. Translocation stops specifically at Xer-dif sites, where FtsK interacts with the Xer recombinase, allowing activation of chromosome unlinking by recombination. FtsK orienting polar sequences (KOPS) guide the direction of DNA translocation. FtsK can remove proteins from DNA as it translocates, but translocation stops specifically at XerCD-dif site, thereby preventing removal of XerC and XerD from dif.</text>
</comment>
<evidence type="ECO:0000259" key="19">
    <source>
        <dbReference type="PROSITE" id="PS50901"/>
    </source>
</evidence>
<organism evidence="20 21">
    <name type="scientific">Defluviicoccus vanus</name>
    <dbReference type="NCBI Taxonomy" id="111831"/>
    <lineage>
        <taxon>Bacteria</taxon>
        <taxon>Pseudomonadati</taxon>
        <taxon>Pseudomonadota</taxon>
        <taxon>Alphaproteobacteria</taxon>
        <taxon>Rhodospirillales</taxon>
        <taxon>Rhodospirillaceae</taxon>
        <taxon>Defluviicoccus</taxon>
    </lineage>
</organism>
<keyword evidence="13" id="KW-0131">Cell cycle</keyword>
<comment type="subunit">
    <text evidence="15">Homohexamer. Forms a ring that surrounds DNA.</text>
</comment>
<dbReference type="EMBL" id="CP053923">
    <property type="protein sequence ID" value="QNT69473.1"/>
    <property type="molecule type" value="Genomic_DNA"/>
</dbReference>
<dbReference type="InterPro" id="IPR041027">
    <property type="entry name" value="FtsK_alpha"/>
</dbReference>
<dbReference type="InterPro" id="IPR025199">
    <property type="entry name" value="FtsK_4TM"/>
</dbReference>
<comment type="similarity">
    <text evidence="2">Belongs to the FtsK/SpoIIIE/SftA family.</text>
</comment>
<accession>A0A7H1N187</accession>
<dbReference type="Gene3D" id="1.10.10.10">
    <property type="entry name" value="Winged helix-like DNA-binding domain superfamily/Winged helix DNA-binding domain"/>
    <property type="match status" value="1"/>
</dbReference>
<dbReference type="Pfam" id="PF13491">
    <property type="entry name" value="FtsK_4TM"/>
    <property type="match status" value="1"/>
</dbReference>
<evidence type="ECO:0000256" key="8">
    <source>
        <dbReference type="ARBA" id="ARBA00022829"/>
    </source>
</evidence>
<feature type="transmembrane region" description="Helical" evidence="18">
    <location>
        <begin position="132"/>
        <end position="154"/>
    </location>
</feature>
<dbReference type="InterPro" id="IPR018541">
    <property type="entry name" value="Ftsk_gamma"/>
</dbReference>
<feature type="domain" description="FtsK" evidence="19">
    <location>
        <begin position="445"/>
        <end position="663"/>
    </location>
</feature>
<keyword evidence="21" id="KW-1185">Reference proteome</keyword>
<feature type="region of interest" description="Disordered" evidence="17">
    <location>
        <begin position="266"/>
        <end position="303"/>
    </location>
</feature>
<dbReference type="SUPFAM" id="SSF52540">
    <property type="entry name" value="P-loop containing nucleoside triphosphate hydrolases"/>
    <property type="match status" value="1"/>
</dbReference>
<dbReference type="GO" id="GO:0005524">
    <property type="term" value="F:ATP binding"/>
    <property type="evidence" value="ECO:0007669"/>
    <property type="project" value="UniProtKB-UniRule"/>
</dbReference>
<keyword evidence="10 18" id="KW-1133">Transmembrane helix</keyword>
<evidence type="ECO:0000256" key="9">
    <source>
        <dbReference type="ARBA" id="ARBA00022840"/>
    </source>
</evidence>
<dbReference type="PANTHER" id="PTHR22683">
    <property type="entry name" value="SPORULATION PROTEIN RELATED"/>
    <property type="match status" value="1"/>
</dbReference>
<gene>
    <name evidence="20" type="ORF">HQ394_09215</name>
</gene>
<keyword evidence="5" id="KW-0132">Cell division</keyword>
<dbReference type="CDD" id="cd01127">
    <property type="entry name" value="TrwB_TraG_TraD_VirD4"/>
    <property type="match status" value="1"/>
</dbReference>
<evidence type="ECO:0000256" key="7">
    <source>
        <dbReference type="ARBA" id="ARBA00022741"/>
    </source>
</evidence>
<feature type="transmembrane region" description="Helical" evidence="18">
    <location>
        <begin position="73"/>
        <end position="94"/>
    </location>
</feature>
<evidence type="ECO:0000313" key="20">
    <source>
        <dbReference type="EMBL" id="QNT69473.1"/>
    </source>
</evidence>
<keyword evidence="4" id="KW-1003">Cell membrane</keyword>
<keyword evidence="8" id="KW-0159">Chromosome partition</keyword>
<evidence type="ECO:0000256" key="5">
    <source>
        <dbReference type="ARBA" id="ARBA00022618"/>
    </source>
</evidence>
<dbReference type="SMART" id="SM00843">
    <property type="entry name" value="Ftsk_gamma"/>
    <property type="match status" value="1"/>
</dbReference>
<dbReference type="Gene3D" id="3.40.50.300">
    <property type="entry name" value="P-loop containing nucleotide triphosphate hydrolases"/>
    <property type="match status" value="1"/>
</dbReference>
<proteinExistence type="inferred from homology"/>
<evidence type="ECO:0000256" key="3">
    <source>
        <dbReference type="ARBA" id="ARBA00020887"/>
    </source>
</evidence>
<evidence type="ECO:0000256" key="11">
    <source>
        <dbReference type="ARBA" id="ARBA00023125"/>
    </source>
</evidence>
<dbReference type="GO" id="GO:0003677">
    <property type="term" value="F:DNA binding"/>
    <property type="evidence" value="ECO:0007669"/>
    <property type="project" value="UniProtKB-KW"/>
</dbReference>
<evidence type="ECO:0000256" key="14">
    <source>
        <dbReference type="ARBA" id="ARBA00024784"/>
    </source>
</evidence>
<dbReference type="InterPro" id="IPR003593">
    <property type="entry name" value="AAA+_ATPase"/>
</dbReference>
<dbReference type="SMART" id="SM00382">
    <property type="entry name" value="AAA"/>
    <property type="match status" value="1"/>
</dbReference>
<dbReference type="InterPro" id="IPR027417">
    <property type="entry name" value="P-loop_NTPase"/>
</dbReference>